<dbReference type="OrthoDB" id="8420938at2"/>
<keyword evidence="1" id="KW-0732">Signal</keyword>
<sequence length="156" mass="16532">MNKLLAFALAAAAIAAPVTMAYAHHSFSMFNPDVEDVIQGKVVRWAFNSPHTFMIIEDAEGVVWAFEGAAPPSLLGRSPQMTGDTFKTGDEISVVSCPLRDGRNGGAAGVFVTADGTAYNPSDAGCRANQRIANWPAWIAKGYKSLEEAKAGEGIK</sequence>
<gene>
    <name evidence="2" type="ORF">SAMN02983003_4039</name>
</gene>
<dbReference type="RefSeq" id="WP_072346871.1">
    <property type="nucleotide sequence ID" value="NZ_FPKU01000004.1"/>
</dbReference>
<accession>A0A1K2I532</accession>
<reference evidence="2 3" key="1">
    <citation type="submission" date="2016-11" db="EMBL/GenBank/DDBJ databases">
        <authorList>
            <person name="Jaros S."/>
            <person name="Januszkiewicz K."/>
            <person name="Wedrychowicz H."/>
        </authorList>
    </citation>
    <scope>NUCLEOTIDE SEQUENCE [LARGE SCALE GENOMIC DNA]</scope>
    <source>
        <strain evidence="2 3">ATCC 23634</strain>
    </source>
</reference>
<dbReference type="EMBL" id="FPKU01000004">
    <property type="protein sequence ID" value="SFZ86844.1"/>
    <property type="molecule type" value="Genomic_DNA"/>
</dbReference>
<evidence type="ECO:0000313" key="3">
    <source>
        <dbReference type="Proteomes" id="UP000183447"/>
    </source>
</evidence>
<dbReference type="Proteomes" id="UP000183447">
    <property type="component" value="Unassembled WGS sequence"/>
</dbReference>
<dbReference type="InterPro" id="IPR046150">
    <property type="entry name" value="DUF6152"/>
</dbReference>
<dbReference type="STRING" id="665118.SAMN02983003_4039"/>
<evidence type="ECO:0000256" key="1">
    <source>
        <dbReference type="SAM" id="SignalP"/>
    </source>
</evidence>
<name>A0A1K2I532_9HYPH</name>
<protein>
    <recommendedName>
        <fullName evidence="4">DUF2314 domain-containing protein</fullName>
    </recommendedName>
</protein>
<feature type="signal peptide" evidence="1">
    <location>
        <begin position="1"/>
        <end position="23"/>
    </location>
</feature>
<evidence type="ECO:0008006" key="4">
    <source>
        <dbReference type="Google" id="ProtNLM"/>
    </source>
</evidence>
<keyword evidence="3" id="KW-1185">Reference proteome</keyword>
<feature type="chain" id="PRO_5013312631" description="DUF2314 domain-containing protein" evidence="1">
    <location>
        <begin position="24"/>
        <end position="156"/>
    </location>
</feature>
<evidence type="ECO:0000313" key="2">
    <source>
        <dbReference type="EMBL" id="SFZ86844.1"/>
    </source>
</evidence>
<dbReference type="AlphaFoldDB" id="A0A1K2I532"/>
<organism evidence="2 3">
    <name type="scientific">Devosia enhydra</name>
    <dbReference type="NCBI Taxonomy" id="665118"/>
    <lineage>
        <taxon>Bacteria</taxon>
        <taxon>Pseudomonadati</taxon>
        <taxon>Pseudomonadota</taxon>
        <taxon>Alphaproteobacteria</taxon>
        <taxon>Hyphomicrobiales</taxon>
        <taxon>Devosiaceae</taxon>
        <taxon>Devosia</taxon>
    </lineage>
</organism>
<dbReference type="Pfam" id="PF19649">
    <property type="entry name" value="DUF6152"/>
    <property type="match status" value="1"/>
</dbReference>
<proteinExistence type="predicted"/>